<dbReference type="GO" id="GO:0005576">
    <property type="term" value="C:extracellular region"/>
    <property type="evidence" value="ECO:0007669"/>
    <property type="project" value="UniProtKB-SubCell"/>
</dbReference>
<keyword evidence="2" id="KW-0964">Secreted</keyword>
<feature type="signal peptide" evidence="3">
    <location>
        <begin position="1"/>
        <end position="23"/>
    </location>
</feature>
<dbReference type="AlphaFoldDB" id="A0A131YSW6"/>
<proteinExistence type="predicted"/>
<evidence type="ECO:0000259" key="4">
    <source>
        <dbReference type="SMART" id="SM01318"/>
    </source>
</evidence>
<keyword evidence="3" id="KW-0732">Signal</keyword>
<dbReference type="EMBL" id="GEDV01006925">
    <property type="protein sequence ID" value="JAP81632.1"/>
    <property type="molecule type" value="Transcribed_RNA"/>
</dbReference>
<dbReference type="InterPro" id="IPR029277">
    <property type="entry name" value="SVWC_dom"/>
</dbReference>
<reference evidence="5" key="1">
    <citation type="journal article" date="2016" name="Ticks Tick Borne Dis.">
        <title>De novo assembly and annotation of the salivary gland transcriptome of Rhipicephalus appendiculatus male and female ticks during blood feeding.</title>
        <authorList>
            <person name="de Castro M.H."/>
            <person name="de Klerk D."/>
            <person name="Pienaar R."/>
            <person name="Latif A.A."/>
            <person name="Rees D.J."/>
            <person name="Mans B.J."/>
        </authorList>
    </citation>
    <scope>NUCLEOTIDE SEQUENCE</scope>
    <source>
        <tissue evidence="5">Salivary glands</tissue>
    </source>
</reference>
<feature type="chain" id="PRO_5007286022" evidence="3">
    <location>
        <begin position="24"/>
        <end position="109"/>
    </location>
</feature>
<dbReference type="SMART" id="SM01318">
    <property type="entry name" value="SVWC"/>
    <property type="match status" value="1"/>
</dbReference>
<comment type="subcellular location">
    <subcellularLocation>
        <location evidence="1">Secreted</location>
    </subcellularLocation>
</comment>
<evidence type="ECO:0000313" key="5">
    <source>
        <dbReference type="EMBL" id="JAP81632.1"/>
    </source>
</evidence>
<evidence type="ECO:0000256" key="3">
    <source>
        <dbReference type="SAM" id="SignalP"/>
    </source>
</evidence>
<organism evidence="5">
    <name type="scientific">Rhipicephalus appendiculatus</name>
    <name type="common">Brown ear tick</name>
    <dbReference type="NCBI Taxonomy" id="34631"/>
    <lineage>
        <taxon>Eukaryota</taxon>
        <taxon>Metazoa</taxon>
        <taxon>Ecdysozoa</taxon>
        <taxon>Arthropoda</taxon>
        <taxon>Chelicerata</taxon>
        <taxon>Arachnida</taxon>
        <taxon>Acari</taxon>
        <taxon>Parasitiformes</taxon>
        <taxon>Ixodida</taxon>
        <taxon>Ixodoidea</taxon>
        <taxon>Ixodidae</taxon>
        <taxon>Rhipicephalinae</taxon>
        <taxon>Rhipicephalus</taxon>
        <taxon>Rhipicephalus</taxon>
    </lineage>
</organism>
<evidence type="ECO:0000256" key="1">
    <source>
        <dbReference type="ARBA" id="ARBA00004613"/>
    </source>
</evidence>
<protein>
    <submittedName>
        <fullName evidence="5">8.9 kDa family member</fullName>
    </submittedName>
</protein>
<sequence>MLLKVWDVVLVAAAAGFVFPVDAADMGWDAVTVENGKCQYKGEEIPRGRHVDMETPCERWKCEVTENLVLFIGCGSSQVESPCKTVKGSGVYPKCCPKPVCPHHHHHGR</sequence>
<feature type="domain" description="Single" evidence="4">
    <location>
        <begin position="38"/>
        <end position="101"/>
    </location>
</feature>
<name>A0A131YSW6_RHIAP</name>
<dbReference type="Pfam" id="PF15430">
    <property type="entry name" value="SVWC"/>
    <property type="match status" value="1"/>
</dbReference>
<evidence type="ECO:0000256" key="2">
    <source>
        <dbReference type="ARBA" id="ARBA00022525"/>
    </source>
</evidence>
<accession>A0A131YSW6</accession>